<name>A0A6L5XZ00_9FIRM</name>
<dbReference type="PANTHER" id="PTHR31088:SF6">
    <property type="entry name" value="PHAGE SHOCK PROTEIN A"/>
    <property type="match status" value="1"/>
</dbReference>
<evidence type="ECO:0000256" key="1">
    <source>
        <dbReference type="ARBA" id="ARBA00043985"/>
    </source>
</evidence>
<feature type="compositionally biased region" description="Basic and acidic residues" evidence="3">
    <location>
        <begin position="191"/>
        <end position="204"/>
    </location>
</feature>
<gene>
    <name evidence="4" type="ORF">FYJ58_09500</name>
</gene>
<dbReference type="Proteomes" id="UP000482209">
    <property type="component" value="Unassembled WGS sequence"/>
</dbReference>
<evidence type="ECO:0000313" key="4">
    <source>
        <dbReference type="EMBL" id="MSS64106.1"/>
    </source>
</evidence>
<feature type="region of interest" description="Disordered" evidence="3">
    <location>
        <begin position="190"/>
        <end position="213"/>
    </location>
</feature>
<evidence type="ECO:0000256" key="3">
    <source>
        <dbReference type="SAM" id="MobiDB-lite"/>
    </source>
</evidence>
<comment type="caution">
    <text evidence="4">The sequence shown here is derived from an EMBL/GenBank/DDBJ whole genome shotgun (WGS) entry which is preliminary data.</text>
</comment>
<keyword evidence="5" id="KW-1185">Reference proteome</keyword>
<dbReference type="EMBL" id="VUMT01000013">
    <property type="protein sequence ID" value="MSS64106.1"/>
    <property type="molecule type" value="Genomic_DNA"/>
</dbReference>
<comment type="similarity">
    <text evidence="1">Belongs to the PspA/Vipp/IM30 family.</text>
</comment>
<dbReference type="InterPro" id="IPR007157">
    <property type="entry name" value="PspA_VIPP1"/>
</dbReference>
<keyword evidence="2" id="KW-0175">Coiled coil</keyword>
<dbReference type="Pfam" id="PF04012">
    <property type="entry name" value="PspA_IM30"/>
    <property type="match status" value="1"/>
</dbReference>
<organism evidence="4 5">
    <name type="scientific">Velocimicrobium porci</name>
    <dbReference type="NCBI Taxonomy" id="2606634"/>
    <lineage>
        <taxon>Bacteria</taxon>
        <taxon>Bacillati</taxon>
        <taxon>Bacillota</taxon>
        <taxon>Clostridia</taxon>
        <taxon>Lachnospirales</taxon>
        <taxon>Lachnospiraceae</taxon>
        <taxon>Velocimicrobium</taxon>
    </lineage>
</organism>
<dbReference type="AlphaFoldDB" id="A0A6L5XZ00"/>
<evidence type="ECO:0000313" key="5">
    <source>
        <dbReference type="Proteomes" id="UP000482209"/>
    </source>
</evidence>
<protein>
    <submittedName>
        <fullName evidence="4">PspA/IM30 family protein</fullName>
    </submittedName>
</protein>
<dbReference type="RefSeq" id="WP_154519505.1">
    <property type="nucleotide sequence ID" value="NZ_VUMT01000013.1"/>
</dbReference>
<feature type="coiled-coil region" evidence="2">
    <location>
        <begin position="115"/>
        <end position="149"/>
    </location>
</feature>
<reference evidence="4 5" key="1">
    <citation type="submission" date="2019-08" db="EMBL/GenBank/DDBJ databases">
        <title>In-depth cultivation of the pig gut microbiome towards novel bacterial diversity and tailored functional studies.</title>
        <authorList>
            <person name="Wylensek D."/>
            <person name="Hitch T.C.A."/>
            <person name="Clavel T."/>
        </authorList>
    </citation>
    <scope>NUCLEOTIDE SEQUENCE [LARGE SCALE GENOMIC DNA]</scope>
    <source>
        <strain evidence="4 5">WCA-693-APC-MOT-I</strain>
    </source>
</reference>
<sequence>MNILTRFKDIMSANVNALLDKAEDPEKMVDQCLRNLNNDLGKVKSETAAIMAEEQRAKRELDECKEDIEKMQRFAIKAVEAGNDNDAKKFLEKKALLTSNQISLEASYQTASENAMNMKAMHDKLVADIEQLESRKKLIKGKMAVAKTQERMNKMTSSVNGANNSIKAFERMEQKANEALDHANAMAELNKSSDDDLKDLEAKYSDSPSSAVDDELAALKQSLGK</sequence>
<evidence type="ECO:0000256" key="2">
    <source>
        <dbReference type="SAM" id="Coils"/>
    </source>
</evidence>
<accession>A0A6L5XZ00</accession>
<dbReference type="PANTHER" id="PTHR31088">
    <property type="entry name" value="MEMBRANE-ASSOCIATED PROTEIN VIPP1, CHLOROPLASTIC"/>
    <property type="match status" value="1"/>
</dbReference>
<proteinExistence type="inferred from homology"/>